<dbReference type="AlphaFoldDB" id="A0A7W6ESR4"/>
<proteinExistence type="predicted"/>
<name>A0A7W6ESR4_9BACT</name>
<evidence type="ECO:0000259" key="2">
    <source>
        <dbReference type="SMART" id="SM00563"/>
    </source>
</evidence>
<gene>
    <name evidence="3" type="ORF">FHS57_004817</name>
</gene>
<feature type="domain" description="Phospholipid/glycerol acyltransferase" evidence="2">
    <location>
        <begin position="37"/>
        <end position="168"/>
    </location>
</feature>
<dbReference type="GO" id="GO:0004366">
    <property type="term" value="F:glycerol-3-phosphate O-acyltransferase activity"/>
    <property type="evidence" value="ECO:0007669"/>
    <property type="project" value="TreeGrafter"/>
</dbReference>
<dbReference type="GO" id="GO:0008654">
    <property type="term" value="P:phospholipid biosynthetic process"/>
    <property type="evidence" value="ECO:0007669"/>
    <property type="project" value="TreeGrafter"/>
</dbReference>
<keyword evidence="4" id="KW-1185">Reference proteome</keyword>
<dbReference type="InterPro" id="IPR002123">
    <property type="entry name" value="Plipid/glycerol_acylTrfase"/>
</dbReference>
<accession>A0A7W6ESR4</accession>
<keyword evidence="3" id="KW-0808">Transferase</keyword>
<dbReference type="EMBL" id="JACIBY010000012">
    <property type="protein sequence ID" value="MBB3840797.1"/>
    <property type="molecule type" value="Genomic_DNA"/>
</dbReference>
<keyword evidence="1" id="KW-0812">Transmembrane</keyword>
<evidence type="ECO:0000256" key="1">
    <source>
        <dbReference type="SAM" id="Phobius"/>
    </source>
</evidence>
<keyword evidence="1" id="KW-0472">Membrane</keyword>
<dbReference type="RefSeq" id="WP_183977999.1">
    <property type="nucleotide sequence ID" value="NZ_JACIBY010000012.1"/>
</dbReference>
<evidence type="ECO:0000313" key="3">
    <source>
        <dbReference type="EMBL" id="MBB3840797.1"/>
    </source>
</evidence>
<dbReference type="Proteomes" id="UP000541352">
    <property type="component" value="Unassembled WGS sequence"/>
</dbReference>
<evidence type="ECO:0000313" key="4">
    <source>
        <dbReference type="Proteomes" id="UP000541352"/>
    </source>
</evidence>
<dbReference type="CDD" id="cd07992">
    <property type="entry name" value="LPLAT_AAK14816-like"/>
    <property type="match status" value="1"/>
</dbReference>
<reference evidence="3 4" key="1">
    <citation type="submission" date="2020-08" db="EMBL/GenBank/DDBJ databases">
        <title>Genomic Encyclopedia of Type Strains, Phase IV (KMG-IV): sequencing the most valuable type-strain genomes for metagenomic binning, comparative biology and taxonomic classification.</title>
        <authorList>
            <person name="Goeker M."/>
        </authorList>
    </citation>
    <scope>NUCLEOTIDE SEQUENCE [LARGE SCALE GENOMIC DNA]</scope>
    <source>
        <strain evidence="3 4">DSM 17976</strain>
    </source>
</reference>
<feature type="transmembrane region" description="Helical" evidence="1">
    <location>
        <begin position="382"/>
        <end position="403"/>
    </location>
</feature>
<dbReference type="PANTHER" id="PTHR31605">
    <property type="entry name" value="GLYCEROL-3-PHOSPHATE O-ACYLTRANSFERASE 1"/>
    <property type="match status" value="1"/>
</dbReference>
<keyword evidence="3" id="KW-0012">Acyltransferase</keyword>
<sequence length="452" mass="52944">MLFYTLLKFILKIALRVFFRRFQVDGLDKLHQAKGPLILAVNHPNTFMDPLIIATLVRQRVAFIANGSIFNRFTRPIFRYFHVIPVYRKKDTATSTLSPAELNKRTFQRCYDYLETKGTILIFPEGTSEIERRLREIKTGTARIALGTEAEHGFDLGVQILPIGLNYSDPTHFRSEVFVNVGEPIHVRDFKESYRPDSFEAVETLTDLIQQRLTETVIITEDAEEDSLVLQVEKLYKNQLFDELQLNQKVKKDEFGLIKQLITAVRYFETQHPDRLKSLQVRMTNYLDSLQKLHLSDRIFTQTKRLYNHLSSTLFTLLLGLPFYLFGLITNYIPYILPSKIARLISSDISYRAPIMMTVGILLFPIFYGFEAFIVHSLFQQRWITLLFVASLPLLGYFVLWYWDRLTRLTHLWQALRLFRQKPSLMESLTSERAKIFKALEEAKTLYLTTKR</sequence>
<dbReference type="GO" id="GO:0016287">
    <property type="term" value="F:glycerone-phosphate O-acyltransferase activity"/>
    <property type="evidence" value="ECO:0007669"/>
    <property type="project" value="TreeGrafter"/>
</dbReference>
<protein>
    <submittedName>
        <fullName evidence="3">1-acyl-sn-glycerol-3-phosphate acyltransferase</fullName>
    </submittedName>
</protein>
<organism evidence="3 4">
    <name type="scientific">Runella defluvii</name>
    <dbReference type="NCBI Taxonomy" id="370973"/>
    <lineage>
        <taxon>Bacteria</taxon>
        <taxon>Pseudomonadati</taxon>
        <taxon>Bacteroidota</taxon>
        <taxon>Cytophagia</taxon>
        <taxon>Cytophagales</taxon>
        <taxon>Spirosomataceae</taxon>
        <taxon>Runella</taxon>
    </lineage>
</organism>
<comment type="caution">
    <text evidence="3">The sequence shown here is derived from an EMBL/GenBank/DDBJ whole genome shotgun (WGS) entry which is preliminary data.</text>
</comment>
<dbReference type="Pfam" id="PF01553">
    <property type="entry name" value="Acyltransferase"/>
    <property type="match status" value="1"/>
</dbReference>
<dbReference type="SMART" id="SM00563">
    <property type="entry name" value="PlsC"/>
    <property type="match status" value="1"/>
</dbReference>
<feature type="transmembrane region" description="Helical" evidence="1">
    <location>
        <begin position="349"/>
        <end position="370"/>
    </location>
</feature>
<dbReference type="SUPFAM" id="SSF69593">
    <property type="entry name" value="Glycerol-3-phosphate (1)-acyltransferase"/>
    <property type="match status" value="1"/>
</dbReference>
<keyword evidence="1" id="KW-1133">Transmembrane helix</keyword>
<dbReference type="PANTHER" id="PTHR31605:SF0">
    <property type="entry name" value="GLYCEROL-3-PHOSPHATE O-ACYLTRANSFERASE 1"/>
    <property type="match status" value="1"/>
</dbReference>
<feature type="transmembrane region" description="Helical" evidence="1">
    <location>
        <begin position="314"/>
        <end position="337"/>
    </location>
</feature>
<dbReference type="InterPro" id="IPR052744">
    <property type="entry name" value="GPAT/DAPAT"/>
</dbReference>